<dbReference type="InterPro" id="IPR003959">
    <property type="entry name" value="ATPase_AAA_core"/>
</dbReference>
<dbReference type="Pfam" id="PF00004">
    <property type="entry name" value="AAA"/>
    <property type="match status" value="1"/>
</dbReference>
<evidence type="ECO:0000313" key="5">
    <source>
        <dbReference type="EMBL" id="UZT28949.1"/>
    </source>
</evidence>
<dbReference type="PANTHER" id="PTHR11669:SF20">
    <property type="entry name" value="REPLICATION FACTOR C SUBUNIT 4"/>
    <property type="match status" value="1"/>
</dbReference>
<dbReference type="GO" id="GO:0003689">
    <property type="term" value="F:DNA clamp loader activity"/>
    <property type="evidence" value="ECO:0007669"/>
    <property type="project" value="TreeGrafter"/>
</dbReference>
<evidence type="ECO:0000256" key="1">
    <source>
        <dbReference type="ARBA" id="ARBA00022705"/>
    </source>
</evidence>
<evidence type="ECO:0000256" key="3">
    <source>
        <dbReference type="ARBA" id="ARBA00022840"/>
    </source>
</evidence>
<proteinExistence type="predicted"/>
<evidence type="ECO:0000259" key="4">
    <source>
        <dbReference type="Pfam" id="PF00004"/>
    </source>
</evidence>
<keyword evidence="3" id="KW-0067">ATP-binding</keyword>
<sequence>MNELINEKYKPKFIDDFYINNSKKKLINYFIKKQNINFLVVGNMCSGKTCFINILINEYFQNDNELKKNNLLYISSLKDNGINFFRNEIKIFCQSNKLSIKKKIIVIDDLENINDQCQHILLGLLNNFKNKINVVITVNNYQKILDGFLSHLHIINLEYPDYEYLLNFTKNIISKEKIKIDYDLIDKIIINSNNSIKNILNILEKFILYDNEINKDNINDFLYFISDNIFYSFTKNCSNNKEKAISELTNIYNGGYSLIDIYELYSTYIKNTCDFDDEIKFKIIDVLLSFIMKYHDINESVIDLYFFTNKLIEALKLT</sequence>
<evidence type="ECO:0000256" key="2">
    <source>
        <dbReference type="ARBA" id="ARBA00022741"/>
    </source>
</evidence>
<organism evidence="5">
    <name type="scientific">Nucleocytoviricota sp</name>
    <dbReference type="NCBI Taxonomy" id="2809609"/>
    <lineage>
        <taxon>Viruses</taxon>
        <taxon>Varidnaviria</taxon>
        <taxon>Bamfordvirae</taxon>
        <taxon>Nucleocytoviricota</taxon>
    </lineage>
</organism>
<dbReference type="InterPro" id="IPR050238">
    <property type="entry name" value="DNA_Rep/Repair_Clamp_Loader"/>
</dbReference>
<dbReference type="GO" id="GO:0006261">
    <property type="term" value="P:DNA-templated DNA replication"/>
    <property type="evidence" value="ECO:0007669"/>
    <property type="project" value="TreeGrafter"/>
</dbReference>
<dbReference type="PANTHER" id="PTHR11669">
    <property type="entry name" value="REPLICATION FACTOR C / DNA POLYMERASE III GAMMA-TAU SUBUNIT"/>
    <property type="match status" value="1"/>
</dbReference>
<keyword evidence="2" id="KW-0547">Nucleotide-binding</keyword>
<keyword evidence="1" id="KW-0235">DNA replication</keyword>
<dbReference type="Gene3D" id="1.10.8.60">
    <property type="match status" value="1"/>
</dbReference>
<feature type="domain" description="ATPase AAA-type core" evidence="4">
    <location>
        <begin position="39"/>
        <end position="149"/>
    </location>
</feature>
<dbReference type="SUPFAM" id="SSF52540">
    <property type="entry name" value="P-loop containing nucleoside triphosphate hydrolases"/>
    <property type="match status" value="1"/>
</dbReference>
<protein>
    <submittedName>
        <fullName evidence="5">Replication factor C small subunit</fullName>
    </submittedName>
</protein>
<dbReference type="EMBL" id="OP765584">
    <property type="protein sequence ID" value="UZT29093.1"/>
    <property type="molecule type" value="Genomic_DNA"/>
</dbReference>
<name>A0A9E8JYJ9_9VIRU</name>
<dbReference type="InterPro" id="IPR027417">
    <property type="entry name" value="P-loop_NTPase"/>
</dbReference>
<accession>A0A9E8JYJ9</accession>
<reference evidence="5" key="1">
    <citation type="submission" date="2022-10" db="EMBL/GenBank/DDBJ databases">
        <title>Genomics discovery of giant fungal viruses from subsurface oceanic crustal fluids.</title>
        <authorList>
            <person name="Bhattacharjee A.S."/>
            <person name="Schulz F."/>
            <person name="Woyke T."/>
            <person name="Orcutt B.N."/>
            <person name="Matinez Martinez J."/>
        </authorList>
    </citation>
    <scope>NUCLEOTIDE SEQUENCE</scope>
    <source>
        <strain evidence="5">VSAG1.JdFR</strain>
        <strain evidence="6">VSAG8.JdFR</strain>
    </source>
</reference>
<dbReference type="GO" id="GO:0005524">
    <property type="term" value="F:ATP binding"/>
    <property type="evidence" value="ECO:0007669"/>
    <property type="project" value="UniProtKB-KW"/>
</dbReference>
<evidence type="ECO:0000313" key="6">
    <source>
        <dbReference type="EMBL" id="UZT29093.1"/>
    </source>
</evidence>
<dbReference type="Gene3D" id="3.40.50.300">
    <property type="entry name" value="P-loop containing nucleotide triphosphate hydrolases"/>
    <property type="match status" value="1"/>
</dbReference>
<dbReference type="GO" id="GO:0016887">
    <property type="term" value="F:ATP hydrolysis activity"/>
    <property type="evidence" value="ECO:0007669"/>
    <property type="project" value="InterPro"/>
</dbReference>
<dbReference type="EMBL" id="OP765507">
    <property type="protein sequence ID" value="UZT28949.1"/>
    <property type="molecule type" value="Genomic_DNA"/>
</dbReference>
<dbReference type="GO" id="GO:0006281">
    <property type="term" value="P:DNA repair"/>
    <property type="evidence" value="ECO:0007669"/>
    <property type="project" value="TreeGrafter"/>
</dbReference>